<dbReference type="PROSITE" id="PS50110">
    <property type="entry name" value="RESPONSE_REGULATORY"/>
    <property type="match status" value="1"/>
</dbReference>
<dbReference type="PANTHER" id="PTHR48111:SF56">
    <property type="entry name" value="TETRATHIONATE RESPONSE REGULATORY PROTEIN TTRR"/>
    <property type="match status" value="1"/>
</dbReference>
<organism evidence="6 7">
    <name type="scientific">Nocardioides taihuensis</name>
    <dbReference type="NCBI Taxonomy" id="1835606"/>
    <lineage>
        <taxon>Bacteria</taxon>
        <taxon>Bacillati</taxon>
        <taxon>Actinomycetota</taxon>
        <taxon>Actinomycetes</taxon>
        <taxon>Propionibacteriales</taxon>
        <taxon>Nocardioidaceae</taxon>
        <taxon>Nocardioides</taxon>
    </lineage>
</organism>
<reference evidence="7" key="1">
    <citation type="journal article" date="2019" name="Int. J. Syst. Evol. Microbiol.">
        <title>The Global Catalogue of Microorganisms (GCM) 10K type strain sequencing project: providing services to taxonomists for standard genome sequencing and annotation.</title>
        <authorList>
            <consortium name="The Broad Institute Genomics Platform"/>
            <consortium name="The Broad Institute Genome Sequencing Center for Infectious Disease"/>
            <person name="Wu L."/>
            <person name="Ma J."/>
        </authorList>
    </citation>
    <scope>NUCLEOTIDE SEQUENCE [LARGE SCALE GENOMIC DNA]</scope>
    <source>
        <strain evidence="7">DFY41</strain>
    </source>
</reference>
<feature type="domain" description="OmpR/PhoB-type" evidence="5">
    <location>
        <begin position="128"/>
        <end position="222"/>
    </location>
</feature>
<evidence type="ECO:0000313" key="7">
    <source>
        <dbReference type="Proteomes" id="UP001596087"/>
    </source>
</evidence>
<comment type="caution">
    <text evidence="6">The sequence shown here is derived from an EMBL/GenBank/DDBJ whole genome shotgun (WGS) entry which is preliminary data.</text>
</comment>
<keyword evidence="2" id="KW-0597">Phosphoprotein</keyword>
<dbReference type="PANTHER" id="PTHR48111">
    <property type="entry name" value="REGULATOR OF RPOS"/>
    <property type="match status" value="1"/>
</dbReference>
<evidence type="ECO:0000259" key="4">
    <source>
        <dbReference type="PROSITE" id="PS50110"/>
    </source>
</evidence>
<dbReference type="Proteomes" id="UP001596087">
    <property type="component" value="Unassembled WGS sequence"/>
</dbReference>
<dbReference type="Pfam" id="PF00486">
    <property type="entry name" value="Trans_reg_C"/>
    <property type="match status" value="1"/>
</dbReference>
<evidence type="ECO:0000313" key="6">
    <source>
        <dbReference type="EMBL" id="MFC5177140.1"/>
    </source>
</evidence>
<dbReference type="Gene3D" id="3.40.50.2300">
    <property type="match status" value="1"/>
</dbReference>
<dbReference type="InterPro" id="IPR001789">
    <property type="entry name" value="Sig_transdc_resp-reg_receiver"/>
</dbReference>
<keyword evidence="1 3" id="KW-0238">DNA-binding</keyword>
<dbReference type="SMART" id="SM00862">
    <property type="entry name" value="Trans_reg_C"/>
    <property type="match status" value="1"/>
</dbReference>
<dbReference type="RefSeq" id="WP_378589914.1">
    <property type="nucleotide sequence ID" value="NZ_JBHSKD010000009.1"/>
</dbReference>
<evidence type="ECO:0000256" key="1">
    <source>
        <dbReference type="ARBA" id="ARBA00023125"/>
    </source>
</evidence>
<evidence type="ECO:0000256" key="3">
    <source>
        <dbReference type="PROSITE-ProRule" id="PRU01091"/>
    </source>
</evidence>
<dbReference type="Pfam" id="PF00072">
    <property type="entry name" value="Response_reg"/>
    <property type="match status" value="1"/>
</dbReference>
<dbReference type="CDD" id="cd00383">
    <property type="entry name" value="trans_reg_C"/>
    <property type="match status" value="1"/>
</dbReference>
<dbReference type="SUPFAM" id="SSF52172">
    <property type="entry name" value="CheY-like"/>
    <property type="match status" value="1"/>
</dbReference>
<keyword evidence="7" id="KW-1185">Reference proteome</keyword>
<evidence type="ECO:0000256" key="2">
    <source>
        <dbReference type="PROSITE-ProRule" id="PRU00169"/>
    </source>
</evidence>
<dbReference type="InterPro" id="IPR036388">
    <property type="entry name" value="WH-like_DNA-bd_sf"/>
</dbReference>
<protein>
    <submittedName>
        <fullName evidence="6">Response regulator transcription factor</fullName>
    </submittedName>
</protein>
<feature type="modified residue" description="4-aspartylphosphate" evidence="2">
    <location>
        <position position="52"/>
    </location>
</feature>
<dbReference type="PROSITE" id="PS51755">
    <property type="entry name" value="OMPR_PHOB"/>
    <property type="match status" value="1"/>
</dbReference>
<name>A0ABW0BIN6_9ACTN</name>
<sequence>MATILVIDDEPEMLRFVARALQAEGHEVTTATDGAVGLGLALNHPPDLVILDLVMPGVDGRHVLGALRAVHTHSRILVLSAESDVGARVELLEAGAVDFLGKPFAIRELLARVAARLADAGEHDAPVREVLRVGAVALDVHTRELTVDGRSEQLTQREYLLLRHLMQRADHVCSREELLAEVWGYAFDPATNVVDVCVARLRHKLRCDVIRTVRNVGYQLQSG</sequence>
<dbReference type="InterPro" id="IPR039420">
    <property type="entry name" value="WalR-like"/>
</dbReference>
<dbReference type="EMBL" id="JBHSKD010000009">
    <property type="protein sequence ID" value="MFC5177140.1"/>
    <property type="molecule type" value="Genomic_DNA"/>
</dbReference>
<proteinExistence type="predicted"/>
<dbReference type="Gene3D" id="1.10.10.10">
    <property type="entry name" value="Winged helix-like DNA-binding domain superfamily/Winged helix DNA-binding domain"/>
    <property type="match status" value="1"/>
</dbReference>
<accession>A0ABW0BIN6</accession>
<evidence type="ECO:0000259" key="5">
    <source>
        <dbReference type="PROSITE" id="PS51755"/>
    </source>
</evidence>
<dbReference type="InterPro" id="IPR011006">
    <property type="entry name" value="CheY-like_superfamily"/>
</dbReference>
<dbReference type="InterPro" id="IPR001867">
    <property type="entry name" value="OmpR/PhoB-type_DNA-bd"/>
</dbReference>
<dbReference type="SMART" id="SM00448">
    <property type="entry name" value="REC"/>
    <property type="match status" value="1"/>
</dbReference>
<gene>
    <name evidence="6" type="ORF">ACFPGP_10685</name>
</gene>
<feature type="DNA-binding region" description="OmpR/PhoB-type" evidence="3">
    <location>
        <begin position="128"/>
        <end position="222"/>
    </location>
</feature>
<feature type="domain" description="Response regulatory" evidence="4">
    <location>
        <begin position="3"/>
        <end position="117"/>
    </location>
</feature>